<dbReference type="Gene3D" id="2.60.120.10">
    <property type="entry name" value="Jelly Rolls"/>
    <property type="match status" value="1"/>
</dbReference>
<reference evidence="2 3" key="1">
    <citation type="journal article" date="2009" name="PLoS ONE">
        <title>The complete genome of Teredinibacter turnerae T7901: an intracellular endosymbiont of marine wood-boring bivalves (shipworms).</title>
        <authorList>
            <person name="Yang J.C."/>
            <person name="Madupu R."/>
            <person name="Durkin A.S."/>
            <person name="Ekborg N.A."/>
            <person name="Pedamallu C.S."/>
            <person name="Hostetler J.B."/>
            <person name="Radune D."/>
            <person name="Toms B.S."/>
            <person name="Henrissat B."/>
            <person name="Coutinho P.M."/>
            <person name="Schwarz S."/>
            <person name="Field L."/>
            <person name="Trindade-Silva A.E."/>
            <person name="Soares C.A.G."/>
            <person name="Elshahawi S."/>
            <person name="Hanora A."/>
            <person name="Schmidt E.W."/>
            <person name="Haygood M.G."/>
            <person name="Posfai J."/>
            <person name="Benner J."/>
            <person name="Madinger C."/>
            <person name="Nove J."/>
            <person name="Anton B."/>
            <person name="Chaudhary K."/>
            <person name="Foster J."/>
            <person name="Holman A."/>
            <person name="Kumar S."/>
            <person name="Lessard P.A."/>
            <person name="Luyten Y.A."/>
            <person name="Slatko B."/>
            <person name="Wood N."/>
            <person name="Wu B."/>
            <person name="Teplitski M."/>
            <person name="Mougous J.D."/>
            <person name="Ward N."/>
            <person name="Eisen J.A."/>
            <person name="Badger J.H."/>
            <person name="Distel D.L."/>
        </authorList>
    </citation>
    <scope>NUCLEOTIDE SEQUENCE [LARGE SCALE GENOMIC DNA]</scope>
    <source>
        <strain evidence="3">ATCC 39867 / T7901</strain>
    </source>
</reference>
<dbReference type="STRING" id="377629.TERTU_1473"/>
<sequence>MRTVVVNGVEHWLGHVKDFTKHSALVDFLPKDNRISMAWVRLEAGEQLDEHTHPVDSMILLCEGSAETIGDVKSSMNAGDILVVPPGRDHGFIGGQPNGFWGLSLQFDSRGLYEEITDPWASFEKREADAMALRDDPKEILFQRNEYYMERFDKHRLFALINKGLLDKPANKARFLDCFQVWSNYFQKMVFARVLCTREGAHEDLAWDHLIEELGHNRDLSEARTKKTPVFDPILESSAAWFQNIIQTLSDIEKVVLVHLVVECSATFFYKHVKPAMQTESTNKHFDEHSMHDHEHVKMGYDFIREYPVGDLAPLLEIQEKGWSMLGVVMARIADLVVHFAAAEVEEPVAQQAEEPEKMELVGA</sequence>
<evidence type="ECO:0000313" key="3">
    <source>
        <dbReference type="Proteomes" id="UP000009080"/>
    </source>
</evidence>
<dbReference type="InterPro" id="IPR011051">
    <property type="entry name" value="RmlC_Cupin_sf"/>
</dbReference>
<dbReference type="InterPro" id="IPR013096">
    <property type="entry name" value="Cupin_2"/>
</dbReference>
<proteinExistence type="predicted"/>
<name>C5BSR8_TERTT</name>
<dbReference type="SUPFAM" id="SSF51182">
    <property type="entry name" value="RmlC-like cupins"/>
    <property type="match status" value="1"/>
</dbReference>
<dbReference type="eggNOG" id="COG1917">
    <property type="taxonomic scope" value="Bacteria"/>
</dbReference>
<evidence type="ECO:0000259" key="1">
    <source>
        <dbReference type="Pfam" id="PF07883"/>
    </source>
</evidence>
<dbReference type="Pfam" id="PF07883">
    <property type="entry name" value="Cupin_2"/>
    <property type="match status" value="1"/>
</dbReference>
<accession>C5BSR8</accession>
<gene>
    <name evidence="2" type="ordered locus">TERTU_1473</name>
</gene>
<protein>
    <recommendedName>
        <fullName evidence="1">Cupin type-2 domain-containing protein</fullName>
    </recommendedName>
</protein>
<evidence type="ECO:0000313" key="2">
    <source>
        <dbReference type="EMBL" id="ACR14720.1"/>
    </source>
</evidence>
<dbReference type="AlphaFoldDB" id="C5BSR8"/>
<dbReference type="KEGG" id="ttu:TERTU_1473"/>
<keyword evidence="3" id="KW-1185">Reference proteome</keyword>
<organism evidence="2 3">
    <name type="scientific">Teredinibacter turnerae (strain ATCC 39867 / T7901)</name>
    <dbReference type="NCBI Taxonomy" id="377629"/>
    <lineage>
        <taxon>Bacteria</taxon>
        <taxon>Pseudomonadati</taxon>
        <taxon>Pseudomonadota</taxon>
        <taxon>Gammaproteobacteria</taxon>
        <taxon>Cellvibrionales</taxon>
        <taxon>Cellvibrionaceae</taxon>
        <taxon>Teredinibacter</taxon>
    </lineage>
</organism>
<dbReference type="Proteomes" id="UP000009080">
    <property type="component" value="Chromosome"/>
</dbReference>
<feature type="domain" description="Cupin type-2" evidence="1">
    <location>
        <begin position="39"/>
        <end position="93"/>
    </location>
</feature>
<dbReference type="InterPro" id="IPR014710">
    <property type="entry name" value="RmlC-like_jellyroll"/>
</dbReference>
<dbReference type="EMBL" id="CP001614">
    <property type="protein sequence ID" value="ACR14720.1"/>
    <property type="molecule type" value="Genomic_DNA"/>
</dbReference>
<dbReference type="HOGENOM" id="CLU_784656_0_0_6"/>